<protein>
    <submittedName>
        <fullName evidence="2">Uncharacterized protein</fullName>
    </submittedName>
</protein>
<evidence type="ECO:0000313" key="2">
    <source>
        <dbReference type="EMBL" id="KAA6369396.1"/>
    </source>
</evidence>
<comment type="caution">
    <text evidence="2">The sequence shown here is derived from an EMBL/GenBank/DDBJ whole genome shotgun (WGS) entry which is preliminary data.</text>
</comment>
<name>A0A5J4UF46_9EUKA</name>
<evidence type="ECO:0000313" key="3">
    <source>
        <dbReference type="Proteomes" id="UP000324800"/>
    </source>
</evidence>
<sequence>MESTITLEKCLYIQDQCRQIKELEQKKHELNQILKEKIINRLVGLAYSFVDPMTNESDEDTRLELMMQYDEEVDGIIKDINRL</sequence>
<keyword evidence="1" id="KW-0175">Coiled coil</keyword>
<dbReference type="EMBL" id="SNRW01016408">
    <property type="protein sequence ID" value="KAA6369396.1"/>
    <property type="molecule type" value="Genomic_DNA"/>
</dbReference>
<feature type="coiled-coil region" evidence="1">
    <location>
        <begin position="13"/>
        <end position="40"/>
    </location>
</feature>
<accession>A0A5J4UF46</accession>
<organism evidence="2 3">
    <name type="scientific">Streblomastix strix</name>
    <dbReference type="NCBI Taxonomy" id="222440"/>
    <lineage>
        <taxon>Eukaryota</taxon>
        <taxon>Metamonada</taxon>
        <taxon>Preaxostyla</taxon>
        <taxon>Oxymonadida</taxon>
        <taxon>Streblomastigidae</taxon>
        <taxon>Streblomastix</taxon>
    </lineage>
</organism>
<reference evidence="2 3" key="1">
    <citation type="submission" date="2019-03" db="EMBL/GenBank/DDBJ databases">
        <title>Single cell metagenomics reveals metabolic interactions within the superorganism composed of flagellate Streblomastix strix and complex community of Bacteroidetes bacteria on its surface.</title>
        <authorList>
            <person name="Treitli S.C."/>
            <person name="Kolisko M."/>
            <person name="Husnik F."/>
            <person name="Keeling P."/>
            <person name="Hampl V."/>
        </authorList>
    </citation>
    <scope>NUCLEOTIDE SEQUENCE [LARGE SCALE GENOMIC DNA]</scope>
    <source>
        <strain evidence="2">ST1C</strain>
    </source>
</reference>
<dbReference type="OrthoDB" id="5859291at2759"/>
<dbReference type="AlphaFoldDB" id="A0A5J4UF46"/>
<evidence type="ECO:0000256" key="1">
    <source>
        <dbReference type="SAM" id="Coils"/>
    </source>
</evidence>
<gene>
    <name evidence="2" type="ORF">EZS28_035076</name>
</gene>
<dbReference type="Proteomes" id="UP000324800">
    <property type="component" value="Unassembled WGS sequence"/>
</dbReference>
<proteinExistence type="predicted"/>